<dbReference type="InterPro" id="IPR002104">
    <property type="entry name" value="Integrase_catalytic"/>
</dbReference>
<comment type="caution">
    <text evidence="3">The sequence shown here is derived from an EMBL/GenBank/DDBJ whole genome shotgun (WGS) entry which is preliminary data.</text>
</comment>
<proteinExistence type="predicted"/>
<protein>
    <submittedName>
        <fullName evidence="3">Tyrosine-type recombinase/integrase</fullName>
    </submittedName>
</protein>
<reference evidence="4" key="1">
    <citation type="journal article" date="2019" name="Int. J. Syst. Evol. Microbiol.">
        <title>The Global Catalogue of Microorganisms (GCM) 10K type strain sequencing project: providing services to taxonomists for standard genome sequencing and annotation.</title>
        <authorList>
            <consortium name="The Broad Institute Genomics Platform"/>
            <consortium name="The Broad Institute Genome Sequencing Center for Infectious Disease"/>
            <person name="Wu L."/>
            <person name="Ma J."/>
        </authorList>
    </citation>
    <scope>NUCLEOTIDE SEQUENCE [LARGE SCALE GENOMIC DNA]</scope>
    <source>
        <strain evidence="4">CCUG 66188</strain>
    </source>
</reference>
<dbReference type="RefSeq" id="WP_380002137.1">
    <property type="nucleotide sequence ID" value="NZ_JBHSGN010000219.1"/>
</dbReference>
<sequence>QKLKKLKAVCNYASQRQIPGATTGIFKCVDQKMKTNKFIPKTIPYYVIQEIERMDKNGFTKKQLFHIDLFLFSFYAGGIGNTDVAHLKKGCIKDSFIEYERSKVAKDANVPLVNKAEAIIRKYISASYQDYVFPIFTYKHQTNLKKKNRVESISLRVNKTLEKVRKKLDYKDKITWYSARGSFITKMLDDGFHPVQVAGYAGNSPDVIYKHYYKATNQDEARTRMNKNLQ</sequence>
<feature type="non-terminal residue" evidence="3">
    <location>
        <position position="1"/>
    </location>
</feature>
<gene>
    <name evidence="3" type="ORF">ACFO6W_26315</name>
</gene>
<evidence type="ECO:0000313" key="4">
    <source>
        <dbReference type="Proteomes" id="UP001596023"/>
    </source>
</evidence>
<dbReference type="InterPro" id="IPR013762">
    <property type="entry name" value="Integrase-like_cat_sf"/>
</dbReference>
<dbReference type="Proteomes" id="UP001596023">
    <property type="component" value="Unassembled WGS sequence"/>
</dbReference>
<keyword evidence="1" id="KW-0233">DNA recombination</keyword>
<accession>A0ABV9L5V0</accession>
<evidence type="ECO:0000259" key="2">
    <source>
        <dbReference type="Pfam" id="PF00589"/>
    </source>
</evidence>
<evidence type="ECO:0000313" key="3">
    <source>
        <dbReference type="EMBL" id="MFC4677198.1"/>
    </source>
</evidence>
<dbReference type="Gene3D" id="1.10.443.10">
    <property type="entry name" value="Intergrase catalytic core"/>
    <property type="match status" value="1"/>
</dbReference>
<keyword evidence="4" id="KW-1185">Reference proteome</keyword>
<dbReference type="SUPFAM" id="SSF56349">
    <property type="entry name" value="DNA breaking-rejoining enzymes"/>
    <property type="match status" value="1"/>
</dbReference>
<dbReference type="InterPro" id="IPR011010">
    <property type="entry name" value="DNA_brk_join_enz"/>
</dbReference>
<name>A0ABV9L5V0_9BACT</name>
<evidence type="ECO:0000256" key="1">
    <source>
        <dbReference type="ARBA" id="ARBA00023172"/>
    </source>
</evidence>
<feature type="domain" description="Tyr recombinase" evidence="2">
    <location>
        <begin position="66"/>
        <end position="216"/>
    </location>
</feature>
<dbReference type="Pfam" id="PF00589">
    <property type="entry name" value="Phage_integrase"/>
    <property type="match status" value="1"/>
</dbReference>
<organism evidence="3 4">
    <name type="scientific">Dysgonomonas termitidis</name>
    <dbReference type="NCBI Taxonomy" id="1516126"/>
    <lineage>
        <taxon>Bacteria</taxon>
        <taxon>Pseudomonadati</taxon>
        <taxon>Bacteroidota</taxon>
        <taxon>Bacteroidia</taxon>
        <taxon>Bacteroidales</taxon>
        <taxon>Dysgonomonadaceae</taxon>
        <taxon>Dysgonomonas</taxon>
    </lineage>
</organism>
<dbReference type="EMBL" id="JBHSGN010000219">
    <property type="protein sequence ID" value="MFC4677198.1"/>
    <property type="molecule type" value="Genomic_DNA"/>
</dbReference>